<evidence type="ECO:0000256" key="1">
    <source>
        <dbReference type="SAM" id="Coils"/>
    </source>
</evidence>
<sequence>MSPPPQVNPAAPVQALSVDEIMAQVRGEVIRRGGSLPEAVAAAAPQAHAAGLARWQPSAPRIAMKREYALPELLSFSDRDFIENAYRAVLRRAPDDTGVVHYLERLRDGRLSKVEVLAALRWSPEGEKEGVHVDGLLAPFLLQKWRRKPLLGPVLGWVHSLARLARVSDRQSILDAAQARETHELGRVVNLQAQQLEQRFARLEATLATHDVSLQAERERSHAAAEALASQLQQLRTQASAQEMALAQARARLDEISGVFTKQLMALSARLDDLSAVRPQVEALGHDLDALAARVEAAPDVVPVIRLLAERLERLSGQGASLGGRVSENSQVPSEKSAVAARKVS</sequence>
<reference evidence="4 5" key="1">
    <citation type="submission" date="2018-07" db="EMBL/GenBank/DDBJ databases">
        <title>Whole genome Sequencing of Pseudoxanthomonas gei KCTC 32298 (T).</title>
        <authorList>
            <person name="Kumar S."/>
            <person name="Bansal K."/>
            <person name="Kaur A."/>
            <person name="Patil P."/>
            <person name="Sharma S."/>
            <person name="Patil P.B."/>
        </authorList>
    </citation>
    <scope>NUCLEOTIDE SEQUENCE [LARGE SCALE GENOMIC DNA]</scope>
    <source>
        <strain evidence="4 5">KCTC 32298</strain>
    </source>
</reference>
<dbReference type="Proteomes" id="UP001429354">
    <property type="component" value="Unassembled WGS sequence"/>
</dbReference>
<comment type="caution">
    <text evidence="4">The sequence shown here is derived from an EMBL/GenBank/DDBJ whole genome shotgun (WGS) entry which is preliminary data.</text>
</comment>
<evidence type="ECO:0000259" key="3">
    <source>
        <dbReference type="Pfam" id="PF13946"/>
    </source>
</evidence>
<protein>
    <submittedName>
        <fullName evidence="4">DUF4214 domain-containing protein</fullName>
    </submittedName>
</protein>
<gene>
    <name evidence="4" type="ORF">DT603_05795</name>
</gene>
<evidence type="ECO:0000313" key="4">
    <source>
        <dbReference type="EMBL" id="NDK38354.1"/>
    </source>
</evidence>
<feature type="region of interest" description="Disordered" evidence="2">
    <location>
        <begin position="320"/>
        <end position="345"/>
    </location>
</feature>
<dbReference type="RefSeq" id="WP_162348917.1">
    <property type="nucleotide sequence ID" value="NZ_QOVG01000003.1"/>
</dbReference>
<dbReference type="Pfam" id="PF13946">
    <property type="entry name" value="DUF4214"/>
    <property type="match status" value="1"/>
</dbReference>
<evidence type="ECO:0000256" key="2">
    <source>
        <dbReference type="SAM" id="MobiDB-lite"/>
    </source>
</evidence>
<name>A0ABX0A9Z4_9GAMM</name>
<evidence type="ECO:0000313" key="5">
    <source>
        <dbReference type="Proteomes" id="UP001429354"/>
    </source>
</evidence>
<proteinExistence type="predicted"/>
<accession>A0ABX0A9Z4</accession>
<feature type="domain" description="DUF4214" evidence="3">
    <location>
        <begin position="76"/>
        <end position="126"/>
    </location>
</feature>
<organism evidence="4 5">
    <name type="scientific">Pseudoxanthomonas gei</name>
    <dbReference type="NCBI Taxonomy" id="1383030"/>
    <lineage>
        <taxon>Bacteria</taxon>
        <taxon>Pseudomonadati</taxon>
        <taxon>Pseudomonadota</taxon>
        <taxon>Gammaproteobacteria</taxon>
        <taxon>Lysobacterales</taxon>
        <taxon>Lysobacteraceae</taxon>
        <taxon>Pseudoxanthomonas</taxon>
    </lineage>
</organism>
<feature type="coiled-coil region" evidence="1">
    <location>
        <begin position="193"/>
        <end position="252"/>
    </location>
</feature>
<keyword evidence="1" id="KW-0175">Coiled coil</keyword>
<dbReference type="EMBL" id="QOVG01000003">
    <property type="protein sequence ID" value="NDK38354.1"/>
    <property type="molecule type" value="Genomic_DNA"/>
</dbReference>
<keyword evidence="5" id="KW-1185">Reference proteome</keyword>
<dbReference type="InterPro" id="IPR025282">
    <property type="entry name" value="DUF4214"/>
</dbReference>